<evidence type="ECO:0000313" key="2">
    <source>
        <dbReference type="Proteomes" id="UP001245683"/>
    </source>
</evidence>
<dbReference type="AlphaFoldDB" id="A0AAE4T3S6"/>
<sequence>MKLKPAVVIGVLILLGFGYVQTSPLGGARVSLLDENGKPLTDHGKVYYSVWTFDENGSIKTLQRGTLSGGILKNLIQQGNVIKLNLDAPKGIAKKIGSKTAFIGVDVWVEKDGEVYTLPPESFETELTNTLLPENIELKFNLGEARKTEIAEVKKKAEVQPQGYLNPPWLEWRTSEQKYYENVEIPILIVHNNVWSDIFGTADLGATVQKYWGPDVTVALGEKISEKVEFDPGSIKVKALGRSITDYYAGGAHITVPKEHRWGYVWIRGTVRYIYQKEYICERDSNNNVFCSPTDNERYFAKIDSFTVDRVSGNIKHIASGSTLGKPPYNFPSSWMKRSDGISSGVNSPISISEFYGKIYIGSDGHSFGVGVPIGAILYSLSRGTIPPWFATVTVGFSVGDYSSYVMLGHLENEGPESQVTFYAMESNYKVEIPVNHWFWTSYEDVNVPVGLYVEVEHS</sequence>
<reference evidence="1 2" key="1">
    <citation type="submission" date="2023-08" db="EMBL/GenBank/DDBJ databases">
        <title>Draft genome sequence of Thermococcus waiotapuensis WT1T, a thermophilic sulphur-dependent archaeon from order Thermococcales.</title>
        <authorList>
            <person name="Manners S.H."/>
            <person name="Carere C.R."/>
            <person name="Dhami M.K."/>
            <person name="Dobson R.C.J."/>
            <person name="Stott M.B."/>
        </authorList>
    </citation>
    <scope>NUCLEOTIDE SEQUENCE [LARGE SCALE GENOMIC DNA]</scope>
    <source>
        <strain evidence="1 2">WT1</strain>
    </source>
</reference>
<evidence type="ECO:0000313" key="1">
    <source>
        <dbReference type="EMBL" id="MDV3104108.1"/>
    </source>
</evidence>
<accession>A0AAE4T3S6</accession>
<dbReference type="Proteomes" id="UP001245683">
    <property type="component" value="Unassembled WGS sequence"/>
</dbReference>
<gene>
    <name evidence="1" type="ORF">RBI02_06075</name>
</gene>
<protein>
    <submittedName>
        <fullName evidence="1">Uncharacterized protein</fullName>
    </submittedName>
</protein>
<name>A0AAE4T3S6_9EURY</name>
<organism evidence="1 2">
    <name type="scientific">Thermococcus waiotapuensis</name>
    <dbReference type="NCBI Taxonomy" id="90909"/>
    <lineage>
        <taxon>Archaea</taxon>
        <taxon>Methanobacteriati</taxon>
        <taxon>Methanobacteriota</taxon>
        <taxon>Thermococci</taxon>
        <taxon>Thermococcales</taxon>
        <taxon>Thermococcaceae</taxon>
        <taxon>Thermococcus</taxon>
    </lineage>
</organism>
<dbReference type="RefSeq" id="WP_315341843.1">
    <property type="nucleotide sequence ID" value="NZ_JAVDZE010000002.1"/>
</dbReference>
<dbReference type="EMBL" id="JAVDZE010000002">
    <property type="protein sequence ID" value="MDV3104108.1"/>
    <property type="molecule type" value="Genomic_DNA"/>
</dbReference>
<comment type="caution">
    <text evidence="1">The sequence shown here is derived from an EMBL/GenBank/DDBJ whole genome shotgun (WGS) entry which is preliminary data.</text>
</comment>
<proteinExistence type="predicted"/>
<keyword evidence="2" id="KW-1185">Reference proteome</keyword>